<feature type="repeat" description="ANK" evidence="3">
    <location>
        <begin position="809"/>
        <end position="841"/>
    </location>
</feature>
<dbReference type="Proteomes" id="UP000696573">
    <property type="component" value="Unassembled WGS sequence"/>
</dbReference>
<name>A0A9N9VMB2_9HYPO</name>
<keyword evidence="1" id="KW-0677">Repeat</keyword>
<dbReference type="AlphaFoldDB" id="A0A9N9VMB2"/>
<evidence type="ECO:0000259" key="6">
    <source>
        <dbReference type="Pfam" id="PF24883"/>
    </source>
</evidence>
<evidence type="ECO:0000259" key="4">
    <source>
        <dbReference type="Pfam" id="PF14479"/>
    </source>
</evidence>
<feature type="repeat" description="ANK" evidence="3">
    <location>
        <begin position="845"/>
        <end position="877"/>
    </location>
</feature>
<feature type="domain" description="Prion-inhibition and propagation HeLo" evidence="4">
    <location>
        <begin position="4"/>
        <end position="104"/>
    </location>
</feature>
<evidence type="ECO:0000313" key="8">
    <source>
        <dbReference type="Proteomes" id="UP000696573"/>
    </source>
</evidence>
<dbReference type="SUPFAM" id="SSF48403">
    <property type="entry name" value="Ankyrin repeat"/>
    <property type="match status" value="2"/>
</dbReference>
<feature type="repeat" description="ANK" evidence="3">
    <location>
        <begin position="742"/>
        <end position="769"/>
    </location>
</feature>
<dbReference type="PANTHER" id="PTHR24198">
    <property type="entry name" value="ANKYRIN REPEAT AND PROTEIN KINASE DOMAIN-CONTAINING PROTEIN"/>
    <property type="match status" value="1"/>
</dbReference>
<dbReference type="Gene3D" id="1.25.40.20">
    <property type="entry name" value="Ankyrin repeat-containing domain"/>
    <property type="match status" value="3"/>
</dbReference>
<feature type="repeat" description="ANK" evidence="3">
    <location>
        <begin position="944"/>
        <end position="976"/>
    </location>
</feature>
<dbReference type="InterPro" id="IPR056884">
    <property type="entry name" value="NPHP3-like_N"/>
</dbReference>
<feature type="repeat" description="ANK" evidence="3">
    <location>
        <begin position="911"/>
        <end position="943"/>
    </location>
</feature>
<dbReference type="InterPro" id="IPR029498">
    <property type="entry name" value="HeLo_dom"/>
</dbReference>
<dbReference type="PANTHER" id="PTHR24198:SF165">
    <property type="entry name" value="ANKYRIN REPEAT-CONTAINING PROTEIN-RELATED"/>
    <property type="match status" value="1"/>
</dbReference>
<evidence type="ECO:0000256" key="1">
    <source>
        <dbReference type="ARBA" id="ARBA00022737"/>
    </source>
</evidence>
<feature type="domain" description="GPI inositol-deacylase winged helix" evidence="5">
    <location>
        <begin position="499"/>
        <end position="593"/>
    </location>
</feature>
<dbReference type="InterPro" id="IPR038305">
    <property type="entry name" value="HeLo_sf"/>
</dbReference>
<dbReference type="InterPro" id="IPR036770">
    <property type="entry name" value="Ankyrin_rpt-contain_sf"/>
</dbReference>
<dbReference type="SUPFAM" id="SSF52540">
    <property type="entry name" value="P-loop containing nucleoside triphosphate hydrolases"/>
    <property type="match status" value="1"/>
</dbReference>
<comment type="caution">
    <text evidence="7">The sequence shown here is derived from an EMBL/GenBank/DDBJ whole genome shotgun (WGS) entry which is preliminary data.</text>
</comment>
<protein>
    <submittedName>
        <fullName evidence="7">Uncharacterized protein</fullName>
    </submittedName>
</protein>
<sequence length="1230" mass="137180">MDPVGIAGLGGLFASVMDAIDRAKDYRSFAADSRTLDAQFDGFGAQLAHWGKEIGIDHGQFPADHKARLDPQTLSAAEQLLQVAKEVLALSESSRARAKVLTGQPPPKPASSRLHKLGWALGGKADRSKNVRLFGEIVHQLCELVPGQPTGGKQNGHAQQIGFTPSEAYPTLQDFLSEIRQTNSQIIAERKTYMQHELATWLLGHTVPNETYHESIEKRLPGTCNWIFDQQEFLDWAKKDVSGPTRPLLWIHGQAGFGKTVLCAQIVQKLMEKGDRPMAYFFFSSNFDSRDDPYAALRSCVLQLTSNYPVAFELACDKWSERTDQAMASRLVIIQLLGQIIEEIPWCTLVIDGLDECTAVRKEQGNVERFLFDIRDIMADTTRILIVSRDEPEIRQALECDGHDILSQFKIWPDHVKDDTNTLSCHIVNKRLPNKTEEIRKDLSERLNSRCDGQFIWLMMQQGSLRKGSNFMALKRAIDETPTGLDQLYKRNWDSILAYGERDREQAFALLRWAAFSSRPLTIGEIAEAIVLDETLEDFPINELPDSIDDDYINTEIVGLCGPLVEVRSKSADQQPQFRTIHIAHFSIREYLICKLPIGNLRSNESLRVSSERAHESFLARLCLKYITCRSTWNATGSSNFIQSLRGYAGISWSSCIEYSKEDEKDSKLLDLASNFMTETHPCWSPWTQWFDEKYDDEEAIKEKKQVSGPSEPLYYALRLRLHEFASKLVLSRSSCGGYENKGRSALHLACLTGNRKVATALIGGAASLVNSRGLGGRTVLLNAVLSYDGEMVQMLLEMGADVSIPDDEGWVPLAIAALVGYDEILSLLLDRGADLANSTVNLGKERRLLSLAAQGGYLEIVGILLHRGADISAVDEDGWTPLGWAASYGNFEIVRLLLEKGADVSVACERGMTPIHIAALKGHIEVVYLLLEGGADHSITDNEGCTPLYRAAQFGHLEIVCLFLDRGADHSAKSYRGASPLSHAASNNHVEVVRLLLDRGVDHDITDNGGLTPLVHAATADRLDIVMLLLERLSRDPVERNDRKQISMDESSARSNTPGLRQVALENFINRADCVGRGALFYACDNGNTEIVRLLITNAHLEPMMPDYFALTPLYAAVIRGHYGVVELLLEFMGRALRSVSSDVSRLLRDHCRKYNIPLELEDLPPNSPWASWEKNVSDCDACMRPTPLAVARYSCRECVVGSRIFICQECIESGVWCLDPSHRIELFP</sequence>
<evidence type="ECO:0000256" key="2">
    <source>
        <dbReference type="ARBA" id="ARBA00023043"/>
    </source>
</evidence>
<gene>
    <name evidence="7" type="ORF">CRHIZ90672A_00005090</name>
</gene>
<organism evidence="7 8">
    <name type="scientific">Clonostachys rhizophaga</name>
    <dbReference type="NCBI Taxonomy" id="160324"/>
    <lineage>
        <taxon>Eukaryota</taxon>
        <taxon>Fungi</taxon>
        <taxon>Dikarya</taxon>
        <taxon>Ascomycota</taxon>
        <taxon>Pezizomycotina</taxon>
        <taxon>Sordariomycetes</taxon>
        <taxon>Hypocreomycetidae</taxon>
        <taxon>Hypocreales</taxon>
        <taxon>Bionectriaceae</taxon>
        <taxon>Clonostachys</taxon>
    </lineage>
</organism>
<keyword evidence="2 3" id="KW-0040">ANK repeat</keyword>
<dbReference type="Pfam" id="PF14479">
    <property type="entry name" value="HeLo"/>
    <property type="match status" value="1"/>
</dbReference>
<reference evidence="7" key="1">
    <citation type="submission" date="2021-10" db="EMBL/GenBank/DDBJ databases">
        <authorList>
            <person name="Piombo E."/>
        </authorList>
    </citation>
    <scope>NUCLEOTIDE SEQUENCE</scope>
</reference>
<keyword evidence="8" id="KW-1185">Reference proteome</keyword>
<feature type="repeat" description="ANK" evidence="3">
    <location>
        <begin position="878"/>
        <end position="910"/>
    </location>
</feature>
<proteinExistence type="predicted"/>
<dbReference type="PRINTS" id="PR01415">
    <property type="entry name" value="ANKYRIN"/>
</dbReference>
<accession>A0A9N9VMB2</accession>
<evidence type="ECO:0000256" key="3">
    <source>
        <dbReference type="PROSITE-ProRule" id="PRU00023"/>
    </source>
</evidence>
<feature type="domain" description="Nephrocystin 3-like N-terminal" evidence="6">
    <location>
        <begin position="222"/>
        <end position="389"/>
    </location>
</feature>
<dbReference type="Pfam" id="PF22939">
    <property type="entry name" value="WHD_GPIID"/>
    <property type="match status" value="1"/>
</dbReference>
<dbReference type="Pfam" id="PF00023">
    <property type="entry name" value="Ank"/>
    <property type="match status" value="1"/>
</dbReference>
<dbReference type="EMBL" id="CABFNQ020000702">
    <property type="protein sequence ID" value="CAH0024945.1"/>
    <property type="molecule type" value="Genomic_DNA"/>
</dbReference>
<dbReference type="Gene3D" id="3.40.50.300">
    <property type="entry name" value="P-loop containing nucleotide triphosphate hydrolases"/>
    <property type="match status" value="1"/>
</dbReference>
<evidence type="ECO:0000259" key="5">
    <source>
        <dbReference type="Pfam" id="PF22939"/>
    </source>
</evidence>
<dbReference type="InterPro" id="IPR002110">
    <property type="entry name" value="Ankyrin_rpt"/>
</dbReference>
<dbReference type="SMART" id="SM00248">
    <property type="entry name" value="ANK"/>
    <property type="match status" value="11"/>
</dbReference>
<dbReference type="InterPro" id="IPR027417">
    <property type="entry name" value="P-loop_NTPase"/>
</dbReference>
<dbReference type="Gene3D" id="1.20.120.1020">
    <property type="entry name" value="Prion-inhibition and propagation, HeLo domain"/>
    <property type="match status" value="1"/>
</dbReference>
<feature type="repeat" description="ANK" evidence="3">
    <location>
        <begin position="977"/>
        <end position="1009"/>
    </location>
</feature>
<dbReference type="OrthoDB" id="539213at2759"/>
<dbReference type="Pfam" id="PF12796">
    <property type="entry name" value="Ank_2"/>
    <property type="match status" value="4"/>
</dbReference>
<feature type="repeat" description="ANK" evidence="3">
    <location>
        <begin position="776"/>
        <end position="808"/>
    </location>
</feature>
<dbReference type="PROSITE" id="PS50297">
    <property type="entry name" value="ANK_REP_REGION"/>
    <property type="match status" value="8"/>
</dbReference>
<dbReference type="PROSITE" id="PS50088">
    <property type="entry name" value="ANK_REPEAT"/>
    <property type="match status" value="8"/>
</dbReference>
<evidence type="ECO:0000313" key="7">
    <source>
        <dbReference type="EMBL" id="CAH0024945.1"/>
    </source>
</evidence>
<dbReference type="InterPro" id="IPR054471">
    <property type="entry name" value="GPIID_WHD"/>
</dbReference>
<dbReference type="Pfam" id="PF24883">
    <property type="entry name" value="NPHP3_N"/>
    <property type="match status" value="1"/>
</dbReference>